<organism evidence="1 2">
    <name type="scientific">Candidatus Methanofastidiosum methylothiophilum</name>
    <dbReference type="NCBI Taxonomy" id="1705564"/>
    <lineage>
        <taxon>Archaea</taxon>
        <taxon>Methanobacteriati</taxon>
        <taxon>Methanobacteriota</taxon>
        <taxon>Stenosarchaea group</taxon>
        <taxon>Candidatus Methanofastidiosia</taxon>
        <taxon>Candidatus Methanofastidiosales</taxon>
        <taxon>Candidatus Methanofastidiosaceae</taxon>
        <taxon>Candidatus Methanofastidiosum</taxon>
    </lineage>
</organism>
<dbReference type="Proteomes" id="UP000075398">
    <property type="component" value="Unassembled WGS sequence"/>
</dbReference>
<dbReference type="EMBL" id="LNGC01000001">
    <property type="protein sequence ID" value="KYC53815.1"/>
    <property type="molecule type" value="Genomic_DNA"/>
</dbReference>
<evidence type="ECO:0000313" key="2">
    <source>
        <dbReference type="Proteomes" id="UP000075398"/>
    </source>
</evidence>
<evidence type="ECO:0000313" key="1">
    <source>
        <dbReference type="EMBL" id="KYC53815.1"/>
    </source>
</evidence>
<protein>
    <submittedName>
        <fullName evidence="1">Uncharacterized protein</fullName>
    </submittedName>
</protein>
<proteinExistence type="predicted"/>
<dbReference type="AlphaFoldDB" id="A0A150J9K3"/>
<gene>
    <name evidence="1" type="ORF">AMQ22_00014</name>
</gene>
<name>A0A150J9K3_9EURY</name>
<sequence length="93" mass="10785">MCSFISPTEIIGANLFRKKVHQKLRGEEEMTDDDKVTDLLEKERKKLEVVLFSGDTSPLSYANSRIAIAKYHINCQKILSEWRNNHFKRGCDV</sequence>
<comment type="caution">
    <text evidence="1">The sequence shown here is derived from an EMBL/GenBank/DDBJ whole genome shotgun (WGS) entry which is preliminary data.</text>
</comment>
<accession>A0A150J9K3</accession>
<reference evidence="1 2" key="1">
    <citation type="journal article" date="2016" name="ISME J.">
        <title>Chasing the elusive Euryarchaeota class WSA2: genomes reveal a uniquely fastidious methyl-reducing methanogen.</title>
        <authorList>
            <person name="Nobu M.K."/>
            <person name="Narihiro T."/>
            <person name="Kuroda K."/>
            <person name="Mei R."/>
            <person name="Liu W.T."/>
        </authorList>
    </citation>
    <scope>NUCLEOTIDE SEQUENCE [LARGE SCALE GENOMIC DNA]</scope>
    <source>
        <strain evidence="1">U1lsi0528_Bin055</strain>
    </source>
</reference>